<dbReference type="EMBL" id="JBHTJR010000030">
    <property type="protein sequence ID" value="MFD0992649.1"/>
    <property type="molecule type" value="Genomic_DNA"/>
</dbReference>
<evidence type="ECO:0000256" key="6">
    <source>
        <dbReference type="ARBA" id="ARBA00012865"/>
    </source>
</evidence>
<dbReference type="RefSeq" id="WP_386106150.1">
    <property type="nucleotide sequence ID" value="NZ_JBHTJR010000030.1"/>
</dbReference>
<keyword evidence="15" id="KW-1185">Reference proteome</keyword>
<dbReference type="InterPro" id="IPR050855">
    <property type="entry name" value="NDM-1-like"/>
</dbReference>
<dbReference type="EC" id="3.5.2.6" evidence="6"/>
<keyword evidence="7" id="KW-0479">Metal-binding</keyword>
<evidence type="ECO:0000256" key="8">
    <source>
        <dbReference type="ARBA" id="ARBA00022729"/>
    </source>
</evidence>
<evidence type="ECO:0000256" key="7">
    <source>
        <dbReference type="ARBA" id="ARBA00022723"/>
    </source>
</evidence>
<evidence type="ECO:0000256" key="3">
    <source>
        <dbReference type="ARBA" id="ARBA00004418"/>
    </source>
</evidence>
<keyword evidence="11" id="KW-0862">Zinc</keyword>
<protein>
    <recommendedName>
        <fullName evidence="6">beta-lactamase</fullName>
        <ecNumber evidence="6">3.5.2.6</ecNumber>
    </recommendedName>
</protein>
<evidence type="ECO:0000256" key="12">
    <source>
        <dbReference type="ARBA" id="ARBA00023251"/>
    </source>
</evidence>
<comment type="subunit">
    <text evidence="5">Monomer.</text>
</comment>
<dbReference type="SMART" id="SM00849">
    <property type="entry name" value="Lactamase_B"/>
    <property type="match status" value="1"/>
</dbReference>
<name>A0ABW3JQC3_9FLAO</name>
<dbReference type="InterPro" id="IPR058199">
    <property type="entry name" value="BlaB//VIM/IMP-1"/>
</dbReference>
<dbReference type="NCBIfam" id="NF033088">
    <property type="entry name" value="bla_subclass_B1"/>
    <property type="match status" value="1"/>
</dbReference>
<comment type="subcellular location">
    <subcellularLocation>
        <location evidence="3">Periplasm</location>
    </subcellularLocation>
</comment>
<evidence type="ECO:0000256" key="2">
    <source>
        <dbReference type="ARBA" id="ARBA00001947"/>
    </source>
</evidence>
<keyword evidence="12" id="KW-0046">Antibiotic resistance</keyword>
<evidence type="ECO:0000256" key="4">
    <source>
        <dbReference type="ARBA" id="ARBA00005250"/>
    </source>
</evidence>
<dbReference type="InterPro" id="IPR036866">
    <property type="entry name" value="RibonucZ/Hydroxyglut_hydro"/>
</dbReference>
<organism evidence="14 15">
    <name type="scientific">Tenacibaculum geojense</name>
    <dbReference type="NCBI Taxonomy" id="915352"/>
    <lineage>
        <taxon>Bacteria</taxon>
        <taxon>Pseudomonadati</taxon>
        <taxon>Bacteroidota</taxon>
        <taxon>Flavobacteriia</taxon>
        <taxon>Flavobacteriales</taxon>
        <taxon>Flavobacteriaceae</taxon>
        <taxon>Tenacibaculum</taxon>
    </lineage>
</organism>
<dbReference type="PROSITE" id="PS51257">
    <property type="entry name" value="PROKAR_LIPOPROTEIN"/>
    <property type="match status" value="1"/>
</dbReference>
<evidence type="ECO:0000256" key="1">
    <source>
        <dbReference type="ARBA" id="ARBA00001526"/>
    </source>
</evidence>
<comment type="catalytic activity">
    <reaction evidence="1">
        <text>a beta-lactam + H2O = a substituted beta-amino acid</text>
        <dbReference type="Rhea" id="RHEA:20401"/>
        <dbReference type="ChEBI" id="CHEBI:15377"/>
        <dbReference type="ChEBI" id="CHEBI:35627"/>
        <dbReference type="ChEBI" id="CHEBI:140347"/>
        <dbReference type="EC" id="3.5.2.6"/>
    </reaction>
</comment>
<dbReference type="SUPFAM" id="SSF56281">
    <property type="entry name" value="Metallo-hydrolase/oxidoreductase"/>
    <property type="match status" value="1"/>
</dbReference>
<evidence type="ECO:0000256" key="11">
    <source>
        <dbReference type="ARBA" id="ARBA00022833"/>
    </source>
</evidence>
<proteinExistence type="inferred from homology"/>
<reference evidence="15" key="1">
    <citation type="journal article" date="2019" name="Int. J. Syst. Evol. Microbiol.">
        <title>The Global Catalogue of Microorganisms (GCM) 10K type strain sequencing project: providing services to taxonomists for standard genome sequencing and annotation.</title>
        <authorList>
            <consortium name="The Broad Institute Genomics Platform"/>
            <consortium name="The Broad Institute Genome Sequencing Center for Infectious Disease"/>
            <person name="Wu L."/>
            <person name="Ma J."/>
        </authorList>
    </citation>
    <scope>NUCLEOTIDE SEQUENCE [LARGE SCALE GENOMIC DNA]</scope>
    <source>
        <strain evidence="15">CCUG 60527</strain>
    </source>
</reference>
<dbReference type="Gene3D" id="3.60.15.10">
    <property type="entry name" value="Ribonuclease Z/Hydroxyacylglutathione hydrolase-like"/>
    <property type="match status" value="1"/>
</dbReference>
<evidence type="ECO:0000256" key="9">
    <source>
        <dbReference type="ARBA" id="ARBA00022764"/>
    </source>
</evidence>
<keyword evidence="9" id="KW-0574">Periplasm</keyword>
<dbReference type="GO" id="GO:0008800">
    <property type="term" value="F:beta-lactamase activity"/>
    <property type="evidence" value="ECO:0007669"/>
    <property type="project" value="UniProtKB-EC"/>
</dbReference>
<evidence type="ECO:0000256" key="5">
    <source>
        <dbReference type="ARBA" id="ARBA00011245"/>
    </source>
</evidence>
<evidence type="ECO:0000313" key="14">
    <source>
        <dbReference type="EMBL" id="MFD0992649.1"/>
    </source>
</evidence>
<dbReference type="PANTHER" id="PTHR42951">
    <property type="entry name" value="METALLO-BETA-LACTAMASE DOMAIN-CONTAINING"/>
    <property type="match status" value="1"/>
</dbReference>
<evidence type="ECO:0000256" key="10">
    <source>
        <dbReference type="ARBA" id="ARBA00022801"/>
    </source>
</evidence>
<sequence length="240" mass="26907">MKKYVLLFLVIFFTISCSKKTKKYESDNLKIYQISESVYVHTSYLSTKKYGKVACNGMIVYNKDEAIVFDTPTNNLASFELIYWINNSLNAGVKYVIPTHFHIDCLGGLETFQNKYIDCLVLDKTRELANISSAIYKSDTVLTVGSLKVSTSFFGKGHTSDNTVAYVHKDKVLFGGCLVKSLKASKGNLNDADTLAWSNTIQKIKNTYPKLSQVIPGHGEVGDSALLDYTIELFKTERNE</sequence>
<evidence type="ECO:0000259" key="13">
    <source>
        <dbReference type="SMART" id="SM00849"/>
    </source>
</evidence>
<evidence type="ECO:0000313" key="15">
    <source>
        <dbReference type="Proteomes" id="UP001597062"/>
    </source>
</evidence>
<accession>A0ABW3JQC3</accession>
<comment type="similarity">
    <text evidence="4">Belongs to the metallo-beta-lactamase superfamily. Class-B beta-lactamase family.</text>
</comment>
<feature type="domain" description="Metallo-beta-lactamase" evidence="13">
    <location>
        <begin position="54"/>
        <end position="218"/>
    </location>
</feature>
<keyword evidence="10 14" id="KW-0378">Hydrolase</keyword>
<dbReference type="Pfam" id="PF00753">
    <property type="entry name" value="Lactamase_B"/>
    <property type="match status" value="1"/>
</dbReference>
<keyword evidence="8" id="KW-0732">Signal</keyword>
<dbReference type="PANTHER" id="PTHR42951:SF4">
    <property type="entry name" value="ACYL-COENZYME A THIOESTERASE MBLAC2"/>
    <property type="match status" value="1"/>
</dbReference>
<comment type="caution">
    <text evidence="14">The sequence shown here is derived from an EMBL/GenBank/DDBJ whole genome shotgun (WGS) entry which is preliminary data.</text>
</comment>
<comment type="cofactor">
    <cofactor evidence="2">
        <name>Zn(2+)</name>
        <dbReference type="ChEBI" id="CHEBI:29105"/>
    </cofactor>
</comment>
<gene>
    <name evidence="14" type="primary">bla</name>
    <name evidence="14" type="ORF">ACFQ1U_05490</name>
</gene>
<dbReference type="InterPro" id="IPR001279">
    <property type="entry name" value="Metallo-B-lactamas"/>
</dbReference>
<dbReference type="Proteomes" id="UP001597062">
    <property type="component" value="Unassembled WGS sequence"/>
</dbReference>